<keyword evidence="6 14" id="KW-0328">Glycosyltransferase</keyword>
<sequence>MNMKQEITSHISEKLLLIASFLFLTFTTFTLFEKVNETQPNPYIDEIFHIPQAQLFCKNVWTEWNPKITTLPGLYLISFIFLKPAEIFNNNICSTYSLRFINIIGTVINFLLAYLILSKLHNNNNRTKSLSNIFLNVVSAVNIAILPTLYFFTFLYYTDIWSLTFVLLMYYCHLNSKSWKILAAVSGFAAVMMRQTNIVWVGFMTMDEIWNVLTKSRRTKKTQDKRYSIEVLKALQKNLSFAKKTKSKWMSNILSLTGELLRATFPYLTVCAFFISFVVVNGGVVVGDKNAHTATFHPMQVLYFLDFTAFMALPFFLHHVITKKKLVNFHFAIVLSALAVVLTEVNKLEHPYLLADNRHLAFYAWKRIFGHDIMRRVVIPTYGIAAVILLELLSDCNFMFKVCLAFCISFNLSLQYLFEFRYFIIPFVMCRLHFRQDISVWVEFAYFCVINAFTVYIFMNKPFHWASEPHATQRFIW</sequence>
<keyword evidence="7" id="KW-0808">Transferase</keyword>
<dbReference type="Pfam" id="PF04922">
    <property type="entry name" value="DIE2_ALG10"/>
    <property type="match status" value="1"/>
</dbReference>
<evidence type="ECO:0000256" key="2">
    <source>
        <dbReference type="ARBA" id="ARBA00004922"/>
    </source>
</evidence>
<evidence type="ECO:0000256" key="7">
    <source>
        <dbReference type="ARBA" id="ARBA00022679"/>
    </source>
</evidence>
<dbReference type="GO" id="GO:0006488">
    <property type="term" value="P:dolichol-linked oligosaccharide biosynthetic process"/>
    <property type="evidence" value="ECO:0007669"/>
    <property type="project" value="UniProtKB-UniRule"/>
</dbReference>
<feature type="transmembrane region" description="Helical" evidence="14">
    <location>
        <begin position="327"/>
        <end position="345"/>
    </location>
</feature>
<comment type="function">
    <text evidence="12">Dol-P-Glc:Glc(2)Man(9)GlcNAc(2)-PP-Dol alpha-1,2-glucosyltransferase that operates in the biosynthetic pathway of dolichol-linked oligosaccharides, the glycan precursors employed in protein asparagine (N)-glycosylation. The assembly of dolichol-linked oligosaccharides begins on the cytosolic side of the endoplasmic reticulum membrane and finishes in its lumen. The sequential addition of sugars to dolichol pyrophosphate produces dolichol-linked oligosaccharides containing fourteen sugars, including two GlcNAcs, nine mannoses and three glucoses. Once assembled, the oligosaccharide is transferred from the lipid to nascent proteins by oligosaccharyltransferases. In the lumen of the endoplasmic reticulum, adds the third and last glucose residue from dolichyl phosphate glucose (Dol-P-Glc) onto the lipid-linked oligosaccharide intermediate Glc(2)Man(9)GlcNAc(2)-PP-Dol to produce Glc(3)Man(9)GlcNAc(2)-PP-Dol.</text>
</comment>
<evidence type="ECO:0000256" key="9">
    <source>
        <dbReference type="ARBA" id="ARBA00022824"/>
    </source>
</evidence>
<protein>
    <recommendedName>
        <fullName evidence="5 14">Dol-P-Glc:Glc(2)Man(9)GlcNAc(2)-PP-Dol alpha-1,2-glucosyltransferase</fullName>
        <ecNumber evidence="4 14">2.4.1.256</ecNumber>
    </recommendedName>
</protein>
<feature type="transmembrane region" description="Helical" evidence="14">
    <location>
        <begin position="398"/>
        <end position="418"/>
    </location>
</feature>
<evidence type="ECO:0000256" key="4">
    <source>
        <dbReference type="ARBA" id="ARBA00011967"/>
    </source>
</evidence>
<dbReference type="EC" id="2.4.1.256" evidence="4 14"/>
<comment type="catalytic activity">
    <reaction evidence="13">
        <text>an alpha-D-Glc-(1-&gt;3)-alpha-D-Glc-(1-&gt;3)-alpha-D-Man-(1-&gt;2)-alpha-D-Man-(1-&gt;2)-alpha-D-Man-(1-&gt;3)-[alpha-D-Man-(1-&gt;2)-alpha-D-Man-(1-&gt;3)-[alpha-D-Man-(1-&gt;2)-alpha-D-Man-(1-&gt;6)]-alpha-D-Man-(1-&gt;6)]-beta-D-Man-(1-&gt;4)-beta-D-GlcNAc-(1-&gt;4)-alpha-D-GlcNAc-diphospho-di-trans,poly-cis-dolichol + a di-trans,poly-cis-dolichyl beta-D-glucosyl phosphate = a alpha-D-Glc-(1-&gt;2)-alpha-D-Glc-(1-&gt;3)-alpha-D-Glc-(1-&gt;3)-alpha-D-Man-(1-&gt;2)-alpha-D-Man-(1-&gt;2)-alpha-D-Man-(1-&gt;3)-[alpha-D-Man-(1-&gt;2)-alpha-D-Man-(1-&gt;3)-[alpha-D-Man-(1-&gt;2)-alpha-D-Man-(1-&gt;6)]-alpha-D-Man-(1-&gt;6)]-beta-D-Man-(1-&gt;4)-beta-D-GlcNAc-(1-&gt;4)-alpha-D-GlcNAc-diphospho-di-trans,poly-cis-dolichol + a di-trans,poly-cis-dolichyl phosphate + H(+)</text>
        <dbReference type="Rhea" id="RHEA:29543"/>
        <dbReference type="Rhea" id="RHEA-COMP:19498"/>
        <dbReference type="Rhea" id="RHEA-COMP:19502"/>
        <dbReference type="Rhea" id="RHEA-COMP:19512"/>
        <dbReference type="Rhea" id="RHEA-COMP:19522"/>
        <dbReference type="ChEBI" id="CHEBI:15378"/>
        <dbReference type="ChEBI" id="CHEBI:57525"/>
        <dbReference type="ChEBI" id="CHEBI:57683"/>
        <dbReference type="ChEBI" id="CHEBI:132522"/>
        <dbReference type="ChEBI" id="CHEBI:132523"/>
        <dbReference type="EC" id="2.4.1.256"/>
    </reaction>
    <physiologicalReaction direction="left-to-right" evidence="13">
        <dbReference type="Rhea" id="RHEA:29544"/>
    </physiologicalReaction>
</comment>
<evidence type="ECO:0000313" key="15">
    <source>
        <dbReference type="EMBL" id="KAL0280253.1"/>
    </source>
</evidence>
<feature type="transmembrane region" description="Helical" evidence="14">
    <location>
        <begin position="96"/>
        <end position="117"/>
    </location>
</feature>
<gene>
    <name evidence="15" type="ORF">PYX00_001600</name>
</gene>
<organism evidence="15">
    <name type="scientific">Menopon gallinae</name>
    <name type="common">poultry shaft louse</name>
    <dbReference type="NCBI Taxonomy" id="328185"/>
    <lineage>
        <taxon>Eukaryota</taxon>
        <taxon>Metazoa</taxon>
        <taxon>Ecdysozoa</taxon>
        <taxon>Arthropoda</taxon>
        <taxon>Hexapoda</taxon>
        <taxon>Insecta</taxon>
        <taxon>Pterygota</taxon>
        <taxon>Neoptera</taxon>
        <taxon>Paraneoptera</taxon>
        <taxon>Psocodea</taxon>
        <taxon>Troctomorpha</taxon>
        <taxon>Phthiraptera</taxon>
        <taxon>Amblycera</taxon>
        <taxon>Menoponidae</taxon>
        <taxon>Menopon</taxon>
    </lineage>
</organism>
<keyword evidence="10 14" id="KW-1133">Transmembrane helix</keyword>
<dbReference type="EMBL" id="JARGDH010000001">
    <property type="protein sequence ID" value="KAL0280253.1"/>
    <property type="molecule type" value="Genomic_DNA"/>
</dbReference>
<dbReference type="GO" id="GO:0005789">
    <property type="term" value="C:endoplasmic reticulum membrane"/>
    <property type="evidence" value="ECO:0007669"/>
    <property type="project" value="UniProtKB-SubCell"/>
</dbReference>
<comment type="subcellular location">
    <subcellularLocation>
        <location evidence="1">Endoplasmic reticulum membrane</location>
        <topology evidence="1">Multi-pass membrane protein</topology>
    </subcellularLocation>
</comment>
<dbReference type="InterPro" id="IPR016900">
    <property type="entry name" value="Alg10"/>
</dbReference>
<feature type="transmembrane region" description="Helical" evidence="14">
    <location>
        <begin position="154"/>
        <end position="174"/>
    </location>
</feature>
<dbReference type="AlphaFoldDB" id="A0AAW2IET4"/>
<dbReference type="GO" id="GO:0106073">
    <property type="term" value="F:dolichyl pyrophosphate Glc2Man9GlcNAc2 alpha-1,2-glucosyltransferase activity"/>
    <property type="evidence" value="ECO:0007669"/>
    <property type="project" value="UniProtKB-UniRule"/>
</dbReference>
<feature type="transmembrane region" description="Helical" evidence="14">
    <location>
        <begin position="181"/>
        <end position="203"/>
    </location>
</feature>
<accession>A0AAW2IET4</accession>
<feature type="transmembrane region" description="Helical" evidence="14">
    <location>
        <begin position="438"/>
        <end position="459"/>
    </location>
</feature>
<dbReference type="PIRSF" id="PIRSF028810">
    <property type="entry name" value="Alpha1_2_glucosyltferase_Alg10"/>
    <property type="match status" value="1"/>
</dbReference>
<evidence type="ECO:0000256" key="1">
    <source>
        <dbReference type="ARBA" id="ARBA00004477"/>
    </source>
</evidence>
<evidence type="ECO:0000256" key="8">
    <source>
        <dbReference type="ARBA" id="ARBA00022692"/>
    </source>
</evidence>
<name>A0AAW2IET4_9NEOP</name>
<evidence type="ECO:0000256" key="11">
    <source>
        <dbReference type="ARBA" id="ARBA00023136"/>
    </source>
</evidence>
<keyword evidence="9" id="KW-0256">Endoplasmic reticulum</keyword>
<evidence type="ECO:0000256" key="6">
    <source>
        <dbReference type="ARBA" id="ARBA00022676"/>
    </source>
</evidence>
<feature type="transmembrane region" description="Helical" evidence="14">
    <location>
        <begin position="15"/>
        <end position="32"/>
    </location>
</feature>
<evidence type="ECO:0000256" key="12">
    <source>
        <dbReference type="ARBA" id="ARBA00044727"/>
    </source>
</evidence>
<comment type="similarity">
    <text evidence="3 14">Belongs to the ALG10 glucosyltransferase family.</text>
</comment>
<feature type="transmembrane region" description="Helical" evidence="14">
    <location>
        <begin position="129"/>
        <end position="148"/>
    </location>
</feature>
<keyword evidence="8 14" id="KW-0812">Transmembrane</keyword>
<reference evidence="15" key="1">
    <citation type="journal article" date="2024" name="Gigascience">
        <title>Chromosome-level genome of the poultry shaft louse Menopon gallinae provides insight into the host-switching and adaptive evolution of parasitic lice.</title>
        <authorList>
            <person name="Xu Y."/>
            <person name="Ma L."/>
            <person name="Liu S."/>
            <person name="Liang Y."/>
            <person name="Liu Q."/>
            <person name="He Z."/>
            <person name="Tian L."/>
            <person name="Duan Y."/>
            <person name="Cai W."/>
            <person name="Li H."/>
            <person name="Song F."/>
        </authorList>
    </citation>
    <scope>NUCLEOTIDE SEQUENCE</scope>
    <source>
        <strain evidence="15">Cailab_2023a</strain>
    </source>
</reference>
<keyword evidence="11 14" id="KW-0472">Membrane</keyword>
<comment type="pathway">
    <text evidence="2">Protein modification; protein glycosylation.</text>
</comment>
<evidence type="ECO:0000256" key="3">
    <source>
        <dbReference type="ARBA" id="ARBA00010600"/>
    </source>
</evidence>
<feature type="transmembrane region" description="Helical" evidence="14">
    <location>
        <begin position="373"/>
        <end position="392"/>
    </location>
</feature>
<comment type="caution">
    <text evidence="15">The sequence shown here is derived from an EMBL/GenBank/DDBJ whole genome shotgun (WGS) entry which is preliminary data.</text>
</comment>
<evidence type="ECO:0000256" key="10">
    <source>
        <dbReference type="ARBA" id="ARBA00022989"/>
    </source>
</evidence>
<evidence type="ECO:0000256" key="13">
    <source>
        <dbReference type="ARBA" id="ARBA00048064"/>
    </source>
</evidence>
<evidence type="ECO:0000256" key="5">
    <source>
        <dbReference type="ARBA" id="ARBA00018512"/>
    </source>
</evidence>
<feature type="transmembrane region" description="Helical" evidence="14">
    <location>
        <begin position="299"/>
        <end position="321"/>
    </location>
</feature>
<proteinExistence type="inferred from homology"/>
<dbReference type="PANTHER" id="PTHR12989">
    <property type="entry name" value="ALPHA-1,2-GLUCOSYLTRANSFERASE ALG10"/>
    <property type="match status" value="1"/>
</dbReference>
<dbReference type="PANTHER" id="PTHR12989:SF10">
    <property type="entry name" value="DOL-P-GLC:GLC(2)MAN(9)GLCNAC(2)-PP-DOL ALPHA-1,2-GLUCOSYLTRANSFERASE-RELATED"/>
    <property type="match status" value="1"/>
</dbReference>
<evidence type="ECO:0000256" key="14">
    <source>
        <dbReference type="PIRNR" id="PIRNR028810"/>
    </source>
</evidence>
<feature type="transmembrane region" description="Helical" evidence="14">
    <location>
        <begin position="265"/>
        <end position="287"/>
    </location>
</feature>